<dbReference type="PIRSF" id="PIRSF006483">
    <property type="entry name" value="Membrane_protein_YitT"/>
    <property type="match status" value="1"/>
</dbReference>
<feature type="domain" description="DUF2179" evidence="7">
    <location>
        <begin position="223"/>
        <end position="277"/>
    </location>
</feature>
<evidence type="ECO:0000313" key="9">
    <source>
        <dbReference type="Proteomes" id="UP000290649"/>
    </source>
</evidence>
<feature type="transmembrane region" description="Helical" evidence="6">
    <location>
        <begin position="76"/>
        <end position="97"/>
    </location>
</feature>
<gene>
    <name evidence="8" type="ORF">DS745_00845</name>
</gene>
<dbReference type="PANTHER" id="PTHR33545">
    <property type="entry name" value="UPF0750 MEMBRANE PROTEIN YITT-RELATED"/>
    <property type="match status" value="1"/>
</dbReference>
<comment type="caution">
    <text evidence="8">The sequence shown here is derived from an EMBL/GenBank/DDBJ whole genome shotgun (WGS) entry which is preliminary data.</text>
</comment>
<keyword evidence="9" id="KW-1185">Reference proteome</keyword>
<evidence type="ECO:0000256" key="3">
    <source>
        <dbReference type="ARBA" id="ARBA00022692"/>
    </source>
</evidence>
<accession>A0A4Q0VWY7</accession>
<keyword evidence="4 6" id="KW-1133">Transmembrane helix</keyword>
<dbReference type="RefSeq" id="WP_129076314.1">
    <property type="nucleotide sequence ID" value="NZ_QOUX01000001.1"/>
</dbReference>
<dbReference type="AlphaFoldDB" id="A0A4Q0VWY7"/>
<evidence type="ECO:0000256" key="6">
    <source>
        <dbReference type="SAM" id="Phobius"/>
    </source>
</evidence>
<evidence type="ECO:0000256" key="4">
    <source>
        <dbReference type="ARBA" id="ARBA00022989"/>
    </source>
</evidence>
<feature type="transmembrane region" description="Helical" evidence="6">
    <location>
        <begin position="109"/>
        <end position="130"/>
    </location>
</feature>
<dbReference type="GO" id="GO:0005886">
    <property type="term" value="C:plasma membrane"/>
    <property type="evidence" value="ECO:0007669"/>
    <property type="project" value="UniProtKB-SubCell"/>
</dbReference>
<dbReference type="Proteomes" id="UP000290649">
    <property type="component" value="Unassembled WGS sequence"/>
</dbReference>
<dbReference type="OrthoDB" id="1758221at2"/>
<evidence type="ECO:0000256" key="2">
    <source>
        <dbReference type="ARBA" id="ARBA00022475"/>
    </source>
</evidence>
<dbReference type="EMBL" id="QOUX01000001">
    <property type="protein sequence ID" value="RXJ03970.1"/>
    <property type="molecule type" value="Genomic_DNA"/>
</dbReference>
<evidence type="ECO:0000259" key="7">
    <source>
        <dbReference type="Pfam" id="PF10035"/>
    </source>
</evidence>
<comment type="subcellular location">
    <subcellularLocation>
        <location evidence="1">Cell membrane</location>
        <topology evidence="1">Multi-pass membrane protein</topology>
    </subcellularLocation>
</comment>
<proteinExistence type="predicted"/>
<organism evidence="8 9">
    <name type="scientific">Anaerobacillus alkaliphilus</name>
    <dbReference type="NCBI Taxonomy" id="1548597"/>
    <lineage>
        <taxon>Bacteria</taxon>
        <taxon>Bacillati</taxon>
        <taxon>Bacillota</taxon>
        <taxon>Bacilli</taxon>
        <taxon>Bacillales</taxon>
        <taxon>Bacillaceae</taxon>
        <taxon>Anaerobacillus</taxon>
    </lineage>
</organism>
<feature type="transmembrane region" description="Helical" evidence="6">
    <location>
        <begin position="151"/>
        <end position="171"/>
    </location>
</feature>
<keyword evidence="2" id="KW-1003">Cell membrane</keyword>
<dbReference type="Pfam" id="PF02588">
    <property type="entry name" value="YitT_membrane"/>
    <property type="match status" value="1"/>
</dbReference>
<evidence type="ECO:0000256" key="1">
    <source>
        <dbReference type="ARBA" id="ARBA00004651"/>
    </source>
</evidence>
<feature type="transmembrane region" description="Helical" evidence="6">
    <location>
        <begin position="41"/>
        <end position="69"/>
    </location>
</feature>
<dbReference type="PANTHER" id="PTHR33545:SF10">
    <property type="entry name" value="UPF0750 MEMBRANE PROTEIN YPJC"/>
    <property type="match status" value="1"/>
</dbReference>
<evidence type="ECO:0000256" key="5">
    <source>
        <dbReference type="ARBA" id="ARBA00023136"/>
    </source>
</evidence>
<keyword evidence="5 6" id="KW-0472">Membrane</keyword>
<reference evidence="8 9" key="1">
    <citation type="journal article" date="2019" name="Int. J. Syst. Evol. Microbiol.">
        <title>Anaerobacillus alkaliphilus sp. nov., a novel alkaliphilic and moderately halophilic bacterium.</title>
        <authorList>
            <person name="Borsodi A.K."/>
            <person name="Aszalos J.M."/>
            <person name="Bihari P."/>
            <person name="Nagy I."/>
            <person name="Schumann P."/>
            <person name="Sproer C."/>
            <person name="Kovacs A.L."/>
            <person name="Boka K."/>
            <person name="Dobosy P."/>
            <person name="Ovari M."/>
            <person name="Szili-Kovacs T."/>
            <person name="Toth E."/>
        </authorList>
    </citation>
    <scope>NUCLEOTIDE SEQUENCE [LARGE SCALE GENOMIC DNA]</scope>
    <source>
        <strain evidence="8 9">B16-10</strain>
    </source>
</reference>
<feature type="transmembrane region" description="Helical" evidence="6">
    <location>
        <begin position="177"/>
        <end position="194"/>
    </location>
</feature>
<sequence>MNTPIKFKNVFYILLGAAIMSFGLVYFNMENNLADGGFTGITLILFFMFGFDPAYTNLLLNIPLFFIGWKVLGRNAFIYTLIGTTSLSLFLFIFQRYRFLEIPLHDDMTLVALFAGVFIGVGLGIVFRFGGTTGGVDIIARLGFKYYGWSMGKTMFLFDAAVITSSIIFYLNYREGMYTLVAVFISAKVIDFMIQGAYSGKAAFIISDKSKEISSCILQQMDRGVTILKGTGSFSGLDKEILYCVVSRNEIIRLKGIVEKVDPHAFVTVNDVQDVMGEGFTLDEYKRPIEH</sequence>
<dbReference type="InterPro" id="IPR051461">
    <property type="entry name" value="UPF0750_membrane"/>
</dbReference>
<dbReference type="InterPro" id="IPR003740">
    <property type="entry name" value="YitT"/>
</dbReference>
<evidence type="ECO:0000313" key="8">
    <source>
        <dbReference type="EMBL" id="RXJ03970.1"/>
    </source>
</evidence>
<keyword evidence="3 6" id="KW-0812">Transmembrane</keyword>
<dbReference type="Pfam" id="PF10035">
    <property type="entry name" value="DUF2179"/>
    <property type="match status" value="1"/>
</dbReference>
<dbReference type="InterPro" id="IPR015867">
    <property type="entry name" value="N-reg_PII/ATP_PRibTrfase_C"/>
</dbReference>
<protein>
    <submittedName>
        <fullName evidence="8">YitT family protein</fullName>
    </submittedName>
</protein>
<dbReference type="InterPro" id="IPR019264">
    <property type="entry name" value="DUF2179"/>
</dbReference>
<feature type="transmembrane region" description="Helical" evidence="6">
    <location>
        <begin position="12"/>
        <end position="29"/>
    </location>
</feature>
<dbReference type="CDD" id="cd16380">
    <property type="entry name" value="YitT_C"/>
    <property type="match status" value="1"/>
</dbReference>
<name>A0A4Q0VWY7_9BACI</name>
<dbReference type="Gene3D" id="3.30.70.120">
    <property type="match status" value="1"/>
</dbReference>